<dbReference type="AlphaFoldDB" id="A0A9J6EHY2"/>
<gene>
    <name evidence="2" type="ORF">HPB51_019420</name>
</gene>
<evidence type="ECO:0000256" key="1">
    <source>
        <dbReference type="SAM" id="MobiDB-lite"/>
    </source>
</evidence>
<name>A0A9J6EHY2_RHIMP</name>
<feature type="region of interest" description="Disordered" evidence="1">
    <location>
        <begin position="106"/>
        <end position="154"/>
    </location>
</feature>
<evidence type="ECO:0000313" key="2">
    <source>
        <dbReference type="EMBL" id="KAH8034065.1"/>
    </source>
</evidence>
<feature type="compositionally biased region" description="Basic residues" evidence="1">
    <location>
        <begin position="70"/>
        <end position="82"/>
    </location>
</feature>
<feature type="compositionally biased region" description="Basic and acidic residues" evidence="1">
    <location>
        <begin position="110"/>
        <end position="153"/>
    </location>
</feature>
<dbReference type="Proteomes" id="UP000821866">
    <property type="component" value="Chromosome 2"/>
</dbReference>
<organism evidence="2 3">
    <name type="scientific">Rhipicephalus microplus</name>
    <name type="common">Cattle tick</name>
    <name type="synonym">Boophilus microplus</name>
    <dbReference type="NCBI Taxonomy" id="6941"/>
    <lineage>
        <taxon>Eukaryota</taxon>
        <taxon>Metazoa</taxon>
        <taxon>Ecdysozoa</taxon>
        <taxon>Arthropoda</taxon>
        <taxon>Chelicerata</taxon>
        <taxon>Arachnida</taxon>
        <taxon>Acari</taxon>
        <taxon>Parasitiformes</taxon>
        <taxon>Ixodida</taxon>
        <taxon>Ixodoidea</taxon>
        <taxon>Ixodidae</taxon>
        <taxon>Rhipicephalinae</taxon>
        <taxon>Rhipicephalus</taxon>
        <taxon>Boophilus</taxon>
    </lineage>
</organism>
<comment type="caution">
    <text evidence="2">The sequence shown here is derived from an EMBL/GenBank/DDBJ whole genome shotgun (WGS) entry which is preliminary data.</text>
</comment>
<proteinExistence type="predicted"/>
<evidence type="ECO:0000313" key="3">
    <source>
        <dbReference type="Proteomes" id="UP000821866"/>
    </source>
</evidence>
<sequence length="313" mass="34194">MQAQKHTAQPAKTTNDADAKGLECCDPSEERDMSSVGAGLHTEEKKTGPRTAGFPDSSEEAVPSRENAPGRHRGRVQRRVRYQRLTDSGKGVFGARHRLAFRRLAAASEGSKETSEKGEPWSEGPRREKSGTRSSDGRRDAPDSQPPSEREAPLQHPGLVEMQMAHNPPSDLELLPSGTEISLETQTYFEQRENCNGNVGILVGMTGNVVYMAGTMVGIVGPLVDGGTLRGSAGLVPAKVVHPSSAHHFHRPPPSSFTHHLSDIRLTSHHLPTTLIVHHLSTPTIHHLPINTHYRNPPKCEQEFLNKAEEALE</sequence>
<reference evidence="2" key="2">
    <citation type="submission" date="2021-09" db="EMBL/GenBank/DDBJ databases">
        <authorList>
            <person name="Jia N."/>
            <person name="Wang J."/>
            <person name="Shi W."/>
            <person name="Du L."/>
            <person name="Sun Y."/>
            <person name="Zhan W."/>
            <person name="Jiang J."/>
            <person name="Wang Q."/>
            <person name="Zhang B."/>
            <person name="Ji P."/>
            <person name="Sakyi L.B."/>
            <person name="Cui X."/>
            <person name="Yuan T."/>
            <person name="Jiang B."/>
            <person name="Yang W."/>
            <person name="Lam T.T.-Y."/>
            <person name="Chang Q."/>
            <person name="Ding S."/>
            <person name="Wang X."/>
            <person name="Zhu J."/>
            <person name="Ruan X."/>
            <person name="Zhao L."/>
            <person name="Wei J."/>
            <person name="Que T."/>
            <person name="Du C."/>
            <person name="Cheng J."/>
            <person name="Dai P."/>
            <person name="Han X."/>
            <person name="Huang E."/>
            <person name="Gao Y."/>
            <person name="Liu J."/>
            <person name="Shao H."/>
            <person name="Ye R."/>
            <person name="Li L."/>
            <person name="Wei W."/>
            <person name="Wang X."/>
            <person name="Wang C."/>
            <person name="Huo Q."/>
            <person name="Li W."/>
            <person name="Guo W."/>
            <person name="Chen H."/>
            <person name="Chen S."/>
            <person name="Zhou L."/>
            <person name="Zhou L."/>
            <person name="Ni X."/>
            <person name="Tian J."/>
            <person name="Zhou Y."/>
            <person name="Sheng Y."/>
            <person name="Liu T."/>
            <person name="Pan Y."/>
            <person name="Xia L."/>
            <person name="Li J."/>
            <person name="Zhao F."/>
            <person name="Cao W."/>
        </authorList>
    </citation>
    <scope>NUCLEOTIDE SEQUENCE</scope>
    <source>
        <strain evidence="2">Rmic-2018</strain>
        <tissue evidence="2">Larvae</tissue>
    </source>
</reference>
<protein>
    <submittedName>
        <fullName evidence="2">Uncharacterized protein</fullName>
    </submittedName>
</protein>
<reference evidence="2" key="1">
    <citation type="journal article" date="2020" name="Cell">
        <title>Large-Scale Comparative Analyses of Tick Genomes Elucidate Their Genetic Diversity and Vector Capacities.</title>
        <authorList>
            <consortium name="Tick Genome and Microbiome Consortium (TIGMIC)"/>
            <person name="Jia N."/>
            <person name="Wang J."/>
            <person name="Shi W."/>
            <person name="Du L."/>
            <person name="Sun Y."/>
            <person name="Zhan W."/>
            <person name="Jiang J.F."/>
            <person name="Wang Q."/>
            <person name="Zhang B."/>
            <person name="Ji P."/>
            <person name="Bell-Sakyi L."/>
            <person name="Cui X.M."/>
            <person name="Yuan T.T."/>
            <person name="Jiang B.G."/>
            <person name="Yang W.F."/>
            <person name="Lam T.T."/>
            <person name="Chang Q.C."/>
            <person name="Ding S.J."/>
            <person name="Wang X.J."/>
            <person name="Zhu J.G."/>
            <person name="Ruan X.D."/>
            <person name="Zhao L."/>
            <person name="Wei J.T."/>
            <person name="Ye R.Z."/>
            <person name="Que T.C."/>
            <person name="Du C.H."/>
            <person name="Zhou Y.H."/>
            <person name="Cheng J.X."/>
            <person name="Dai P.F."/>
            <person name="Guo W.B."/>
            <person name="Han X.H."/>
            <person name="Huang E.J."/>
            <person name="Li L.F."/>
            <person name="Wei W."/>
            <person name="Gao Y.C."/>
            <person name="Liu J.Z."/>
            <person name="Shao H.Z."/>
            <person name="Wang X."/>
            <person name="Wang C.C."/>
            <person name="Yang T.C."/>
            <person name="Huo Q.B."/>
            <person name="Li W."/>
            <person name="Chen H.Y."/>
            <person name="Chen S.E."/>
            <person name="Zhou L.G."/>
            <person name="Ni X.B."/>
            <person name="Tian J.H."/>
            <person name="Sheng Y."/>
            <person name="Liu T."/>
            <person name="Pan Y.S."/>
            <person name="Xia L.Y."/>
            <person name="Li J."/>
            <person name="Zhao F."/>
            <person name="Cao W.C."/>
        </authorList>
    </citation>
    <scope>NUCLEOTIDE SEQUENCE</scope>
    <source>
        <strain evidence="2">Rmic-2018</strain>
    </source>
</reference>
<feature type="region of interest" description="Disordered" evidence="1">
    <location>
        <begin position="1"/>
        <end position="85"/>
    </location>
</feature>
<feature type="compositionally biased region" description="Basic and acidic residues" evidence="1">
    <location>
        <begin position="15"/>
        <end position="33"/>
    </location>
</feature>
<dbReference type="EMBL" id="JABSTU010000004">
    <property type="protein sequence ID" value="KAH8034065.1"/>
    <property type="molecule type" value="Genomic_DNA"/>
</dbReference>
<accession>A0A9J6EHY2</accession>
<keyword evidence="3" id="KW-1185">Reference proteome</keyword>
<feature type="compositionally biased region" description="Polar residues" evidence="1">
    <location>
        <begin position="1"/>
        <end position="14"/>
    </location>
</feature>